<gene>
    <name evidence="2" type="ORF">ACFQGH_03265</name>
</gene>
<sequence length="406" mass="44434">MAYSNSEVLDVLDEMPHGGGEHYSKEEGKLHPDAADVTVSTLSELEEAAGPDHVIHIDSDIEFGSTELDIGRSTLVGDRGWDGSEGALLSTGVEGHTGGGTGSDRPYTMLYSTATEGAPRVTGLRLRGASHDREEYAPNDPEVYPGNLARAITLQGEGGEVDNCEIWGWTWAGVHVKGCIEEDRWTDDAHVHHCHLHTSKQDGYGYGIDVWMGFAEIDHVYCNDQRHAITGQGRYRCGYRARELVVGPDQFGHTIDMHCLTENDISYDTTEEDPDFGLRAGGVVEVRDSTFLHDSAAVATCRGQPWERFELVDCRISHDAIPESNSGNDRAGSWYQQNVHGVTGNDGERYDPLVPDGEFTDRWGTSGNETGASDPDVAWSPDRGASIDFENPEDSPAYRGYDDPEA</sequence>
<dbReference type="SUPFAM" id="SSF51126">
    <property type="entry name" value="Pectin lyase-like"/>
    <property type="match status" value="1"/>
</dbReference>
<dbReference type="Proteomes" id="UP001596312">
    <property type="component" value="Unassembled WGS sequence"/>
</dbReference>
<evidence type="ECO:0000256" key="1">
    <source>
        <dbReference type="SAM" id="MobiDB-lite"/>
    </source>
</evidence>
<feature type="compositionally biased region" description="Basic and acidic residues" evidence="1">
    <location>
        <begin position="14"/>
        <end position="31"/>
    </location>
</feature>
<evidence type="ECO:0000313" key="2">
    <source>
        <dbReference type="EMBL" id="MFC6904215.1"/>
    </source>
</evidence>
<dbReference type="RefSeq" id="WP_340602724.1">
    <property type="nucleotide sequence ID" value="NZ_JBBMXV010000001.1"/>
</dbReference>
<name>A0ABD5V4P1_9EURY</name>
<feature type="compositionally biased region" description="Polar residues" evidence="1">
    <location>
        <begin position="323"/>
        <end position="340"/>
    </location>
</feature>
<dbReference type="AlphaFoldDB" id="A0ABD5V4P1"/>
<evidence type="ECO:0008006" key="4">
    <source>
        <dbReference type="Google" id="ProtNLM"/>
    </source>
</evidence>
<proteinExistence type="predicted"/>
<accession>A0ABD5V4P1</accession>
<dbReference type="EMBL" id="JBHSXQ010000001">
    <property type="protein sequence ID" value="MFC6904215.1"/>
    <property type="molecule type" value="Genomic_DNA"/>
</dbReference>
<keyword evidence="3" id="KW-1185">Reference proteome</keyword>
<dbReference type="InterPro" id="IPR011050">
    <property type="entry name" value="Pectin_lyase_fold/virulence"/>
</dbReference>
<protein>
    <recommendedName>
        <fullName evidence="4">Right handed beta helix region</fullName>
    </recommendedName>
</protein>
<reference evidence="2 3" key="1">
    <citation type="journal article" date="2019" name="Int. J. Syst. Evol. Microbiol.">
        <title>The Global Catalogue of Microorganisms (GCM) 10K type strain sequencing project: providing services to taxonomists for standard genome sequencing and annotation.</title>
        <authorList>
            <consortium name="The Broad Institute Genomics Platform"/>
            <consortium name="The Broad Institute Genome Sequencing Center for Infectious Disease"/>
            <person name="Wu L."/>
            <person name="Ma J."/>
        </authorList>
    </citation>
    <scope>NUCLEOTIDE SEQUENCE [LARGE SCALE GENOMIC DNA]</scope>
    <source>
        <strain evidence="2 3">CGMCC 1.3240</strain>
    </source>
</reference>
<feature type="region of interest" description="Disordered" evidence="1">
    <location>
        <begin position="321"/>
        <end position="406"/>
    </location>
</feature>
<comment type="caution">
    <text evidence="2">The sequence shown here is derived from an EMBL/GenBank/DDBJ whole genome shotgun (WGS) entry which is preliminary data.</text>
</comment>
<organism evidence="2 3">
    <name type="scientific">Halalkalicoccus tibetensis</name>
    <dbReference type="NCBI Taxonomy" id="175632"/>
    <lineage>
        <taxon>Archaea</taxon>
        <taxon>Methanobacteriati</taxon>
        <taxon>Methanobacteriota</taxon>
        <taxon>Stenosarchaea group</taxon>
        <taxon>Halobacteria</taxon>
        <taxon>Halobacteriales</taxon>
        <taxon>Halococcaceae</taxon>
        <taxon>Halalkalicoccus</taxon>
    </lineage>
</organism>
<feature type="region of interest" description="Disordered" evidence="1">
    <location>
        <begin position="1"/>
        <end position="31"/>
    </location>
</feature>
<evidence type="ECO:0000313" key="3">
    <source>
        <dbReference type="Proteomes" id="UP001596312"/>
    </source>
</evidence>